<sequence>MTNKTPGRAIDPKTLAVQVGDYVRGYGRNNTEAFASLIAYRQWAVMAQRALDARAARIVSVFSNDELEAIARGDVSLSEVGREVLKEIEGGKA</sequence>
<comment type="caution">
    <text evidence="1">The sequence shown here is derived from an EMBL/GenBank/DDBJ whole genome shotgun (WGS) entry which is preliminary data.</text>
</comment>
<reference evidence="1 2" key="1">
    <citation type="submission" date="2017-04" db="EMBL/GenBank/DDBJ databases">
        <title>Unexpected and diverse lifestyles within the genus Limnohabitans.</title>
        <authorList>
            <person name="Kasalicky V."/>
            <person name="Mehrshad M."/>
            <person name="Andrei S.-A."/>
            <person name="Salcher M."/>
            <person name="Kratochvilova H."/>
            <person name="Simek K."/>
            <person name="Ghai R."/>
        </authorList>
    </citation>
    <scope>NUCLEOTIDE SEQUENCE [LARGE SCALE GENOMIC DNA]</scope>
    <source>
        <strain evidence="1 2">MWH-C5</strain>
    </source>
</reference>
<evidence type="ECO:0000313" key="2">
    <source>
        <dbReference type="Proteomes" id="UP000251341"/>
    </source>
</evidence>
<protein>
    <submittedName>
        <fullName evidence="1">Uncharacterized protein</fullName>
    </submittedName>
</protein>
<evidence type="ECO:0000313" key="1">
    <source>
        <dbReference type="EMBL" id="PUE56469.1"/>
    </source>
</evidence>
<organism evidence="1 2">
    <name type="scientific">Limnohabitans curvus</name>
    <dbReference type="NCBI Taxonomy" id="323423"/>
    <lineage>
        <taxon>Bacteria</taxon>
        <taxon>Pseudomonadati</taxon>
        <taxon>Pseudomonadota</taxon>
        <taxon>Betaproteobacteria</taxon>
        <taxon>Burkholderiales</taxon>
        <taxon>Comamonadaceae</taxon>
        <taxon>Limnohabitans</taxon>
    </lineage>
</organism>
<accession>A0A315EH10</accession>
<name>A0A315EH10_9BURK</name>
<keyword evidence="2" id="KW-1185">Reference proteome</keyword>
<dbReference type="RefSeq" id="WP_108402996.1">
    <property type="nucleotide sequence ID" value="NZ_NESP01000002.1"/>
</dbReference>
<dbReference type="AlphaFoldDB" id="A0A315EH10"/>
<dbReference type="Proteomes" id="UP000251341">
    <property type="component" value="Unassembled WGS sequence"/>
</dbReference>
<gene>
    <name evidence="1" type="ORF">B9Z44_14580</name>
</gene>
<proteinExistence type="predicted"/>
<dbReference type="EMBL" id="NESP01000002">
    <property type="protein sequence ID" value="PUE56469.1"/>
    <property type="molecule type" value="Genomic_DNA"/>
</dbReference>